<protein>
    <submittedName>
        <fullName evidence="1">BPSL0067 family protein</fullName>
    </submittedName>
</protein>
<reference evidence="1 2" key="1">
    <citation type="submission" date="2019-11" db="EMBL/GenBank/DDBJ databases">
        <title>Novel species isolated from a subtropical stream in China.</title>
        <authorList>
            <person name="Lu H."/>
        </authorList>
    </citation>
    <scope>NUCLEOTIDE SEQUENCE [LARGE SCALE GENOMIC DNA]</scope>
    <source>
        <strain evidence="1 2">FT26W</strain>
    </source>
</reference>
<evidence type="ECO:0000313" key="1">
    <source>
        <dbReference type="EMBL" id="MRW87730.1"/>
    </source>
</evidence>
<proteinExistence type="predicted"/>
<keyword evidence="2" id="KW-1185">Reference proteome</keyword>
<dbReference type="AlphaFoldDB" id="A0A844DG93"/>
<dbReference type="NCBIfam" id="NF033857">
    <property type="entry name" value="BPSL0067_fam"/>
    <property type="match status" value="1"/>
</dbReference>
<comment type="caution">
    <text evidence="1">The sequence shown here is derived from an EMBL/GenBank/DDBJ whole genome shotgun (WGS) entry which is preliminary data.</text>
</comment>
<name>A0A844DG93_9BURK</name>
<evidence type="ECO:0000313" key="2">
    <source>
        <dbReference type="Proteomes" id="UP000439986"/>
    </source>
</evidence>
<organism evidence="1 2">
    <name type="scientific">Duganella aquatilis</name>
    <dbReference type="NCBI Taxonomy" id="2666082"/>
    <lineage>
        <taxon>Bacteria</taxon>
        <taxon>Pseudomonadati</taxon>
        <taxon>Pseudomonadota</taxon>
        <taxon>Betaproteobacteria</taxon>
        <taxon>Burkholderiales</taxon>
        <taxon>Oxalobacteraceae</taxon>
        <taxon>Telluria group</taxon>
        <taxon>Duganella</taxon>
    </lineage>
</organism>
<sequence length="128" mass="14425">MPYVYSKVDDLEGTELVGTHQCVALIQHYAKIPVSSAWREGEHVVESATLKKGTAIATFVNGRYPSKSHGNHAAFFLRFGPNGIWIMDQWKHEKKTEVSARFIPRRGKTKSGVYIRPSDNADAFYVVE</sequence>
<dbReference type="EMBL" id="WKJL01000032">
    <property type="protein sequence ID" value="MRW87730.1"/>
    <property type="molecule type" value="Genomic_DNA"/>
</dbReference>
<accession>A0A844DG93</accession>
<dbReference type="InterPro" id="IPR047746">
    <property type="entry name" value="Dae2/Tae2-like"/>
</dbReference>
<dbReference type="RefSeq" id="WP_154360964.1">
    <property type="nucleotide sequence ID" value="NZ_WKJL01000032.1"/>
</dbReference>
<dbReference type="Proteomes" id="UP000439986">
    <property type="component" value="Unassembled WGS sequence"/>
</dbReference>
<gene>
    <name evidence="1" type="ORF">GJ698_27025</name>
</gene>